<dbReference type="EMBL" id="DF836574">
    <property type="protein sequence ID" value="GAN09706.1"/>
    <property type="molecule type" value="Genomic_DNA"/>
</dbReference>
<keyword evidence="2" id="KW-1185">Reference proteome</keyword>
<evidence type="ECO:0000313" key="1">
    <source>
        <dbReference type="EMBL" id="GAN09706.1"/>
    </source>
</evidence>
<accession>A0A0C9MG75</accession>
<organism evidence="1">
    <name type="scientific">Mucor ambiguus</name>
    <dbReference type="NCBI Taxonomy" id="91626"/>
    <lineage>
        <taxon>Eukaryota</taxon>
        <taxon>Fungi</taxon>
        <taxon>Fungi incertae sedis</taxon>
        <taxon>Mucoromycota</taxon>
        <taxon>Mucoromycotina</taxon>
        <taxon>Mucoromycetes</taxon>
        <taxon>Mucorales</taxon>
        <taxon>Mucorineae</taxon>
        <taxon>Mucoraceae</taxon>
        <taxon>Mucor</taxon>
    </lineage>
</organism>
<reference evidence="1" key="1">
    <citation type="submission" date="2014-09" db="EMBL/GenBank/DDBJ databases">
        <title>Draft genome sequence of an oleaginous Mucoromycotina fungus Mucor ambiguus NBRC6742.</title>
        <authorList>
            <person name="Takeda I."/>
            <person name="Yamane N."/>
            <person name="Morita T."/>
            <person name="Tamano K."/>
            <person name="Machida M."/>
            <person name="Baker S."/>
            <person name="Koike H."/>
        </authorList>
    </citation>
    <scope>NUCLEOTIDE SEQUENCE</scope>
    <source>
        <strain evidence="1">NBRC 6742</strain>
    </source>
</reference>
<sequence>MKRRLGLLAIRSESSTTYYTERPESSRPTIKDRRLSDTLSQNNIIDLSNTGNASQRADIPDFEQLANDAEFEQLPNLHEKVIHCIREIFRKFQSPVCQKYKKSLPYQNQCPEDSLYLYQIISFILNEHYTNPEIFDMSLQPIELSEQDYNIIWGPLLKILFSKTSIIIKSGDTLLSDVEKRFKVDYRLGIMINHKFVDIASVEVGKKPNSSKIKEDHAKLVLESRTIIDRLINQFYFILPSSIQVVSLQVCGLKADLLKSTMKSAAEYTTERMTDRLRFPITTRNSDSMIAFLQKITLFREKVLSNANGIKDEYNEAIDQRSSFGETLSPSLKKRLPNYKSWLE</sequence>
<evidence type="ECO:0000313" key="2">
    <source>
        <dbReference type="Proteomes" id="UP000053815"/>
    </source>
</evidence>
<dbReference type="OrthoDB" id="2276859at2759"/>
<proteinExistence type="predicted"/>
<dbReference type="AlphaFoldDB" id="A0A0C9MG75"/>
<dbReference type="Proteomes" id="UP000053815">
    <property type="component" value="Unassembled WGS sequence"/>
</dbReference>
<protein>
    <submittedName>
        <fullName evidence="1">Uncharacterized protein</fullName>
    </submittedName>
</protein>
<name>A0A0C9MG75_9FUNG</name>
<gene>
    <name evidence="1" type="ORF">MAM1_0285c09238</name>
</gene>